<evidence type="ECO:0000313" key="4">
    <source>
        <dbReference type="Proteomes" id="UP000557509"/>
    </source>
</evidence>
<feature type="compositionally biased region" description="Basic and acidic residues" evidence="2">
    <location>
        <begin position="660"/>
        <end position="672"/>
    </location>
</feature>
<feature type="compositionally biased region" description="Low complexity" evidence="2">
    <location>
        <begin position="3132"/>
        <end position="3144"/>
    </location>
</feature>
<feature type="compositionally biased region" description="Basic and acidic residues" evidence="2">
    <location>
        <begin position="1882"/>
        <end position="1893"/>
    </location>
</feature>
<keyword evidence="3" id="KW-0418">Kinase</keyword>
<feature type="coiled-coil region" evidence="1">
    <location>
        <begin position="2648"/>
        <end position="2753"/>
    </location>
</feature>
<feature type="compositionally biased region" description="Basic and acidic residues" evidence="2">
    <location>
        <begin position="1690"/>
        <end position="1705"/>
    </location>
</feature>
<protein>
    <submittedName>
        <fullName evidence="3">Non-specific serine/threonine protein kinase</fullName>
    </submittedName>
</protein>
<feature type="compositionally biased region" description="Basic and acidic residues" evidence="2">
    <location>
        <begin position="1416"/>
        <end position="1428"/>
    </location>
</feature>
<feature type="compositionally biased region" description="Polar residues" evidence="2">
    <location>
        <begin position="16"/>
        <end position="42"/>
    </location>
</feature>
<feature type="compositionally biased region" description="Basic and acidic residues" evidence="2">
    <location>
        <begin position="1462"/>
        <end position="1482"/>
    </location>
</feature>
<feature type="region of interest" description="Disordered" evidence="2">
    <location>
        <begin position="2930"/>
        <end position="2980"/>
    </location>
</feature>
<feature type="region of interest" description="Disordered" evidence="2">
    <location>
        <begin position="2454"/>
        <end position="2487"/>
    </location>
</feature>
<feature type="compositionally biased region" description="Basic and acidic residues" evidence="2">
    <location>
        <begin position="232"/>
        <end position="245"/>
    </location>
</feature>
<feature type="region of interest" description="Disordered" evidence="2">
    <location>
        <begin position="2760"/>
        <end position="2899"/>
    </location>
</feature>
<feature type="compositionally biased region" description="Low complexity" evidence="2">
    <location>
        <begin position="3181"/>
        <end position="3201"/>
    </location>
</feature>
<feature type="compositionally biased region" description="Basic and acidic residues" evidence="2">
    <location>
        <begin position="1912"/>
        <end position="1925"/>
    </location>
</feature>
<feature type="region of interest" description="Disordered" evidence="2">
    <location>
        <begin position="563"/>
        <end position="1663"/>
    </location>
</feature>
<proteinExistence type="predicted"/>
<dbReference type="CDD" id="cd14686">
    <property type="entry name" value="bZIP"/>
    <property type="match status" value="1"/>
</dbReference>
<feature type="compositionally biased region" description="Polar residues" evidence="2">
    <location>
        <begin position="1719"/>
        <end position="1729"/>
    </location>
</feature>
<feature type="compositionally biased region" description="Basic and acidic residues" evidence="2">
    <location>
        <begin position="823"/>
        <end position="834"/>
    </location>
</feature>
<feature type="compositionally biased region" description="Basic and acidic residues" evidence="2">
    <location>
        <begin position="2930"/>
        <end position="2976"/>
    </location>
</feature>
<feature type="compositionally biased region" description="Basic and acidic residues" evidence="2">
    <location>
        <begin position="1524"/>
        <end position="1536"/>
    </location>
</feature>
<feature type="compositionally biased region" description="Basic and acidic residues" evidence="2">
    <location>
        <begin position="876"/>
        <end position="888"/>
    </location>
</feature>
<feature type="compositionally biased region" description="Polar residues" evidence="2">
    <location>
        <begin position="2766"/>
        <end position="2778"/>
    </location>
</feature>
<feature type="compositionally biased region" description="Basic and acidic residues" evidence="2">
    <location>
        <begin position="2037"/>
        <end position="2367"/>
    </location>
</feature>
<feature type="compositionally biased region" description="Acidic residues" evidence="2">
    <location>
        <begin position="3114"/>
        <end position="3123"/>
    </location>
</feature>
<feature type="compositionally biased region" description="Basic and acidic residues" evidence="2">
    <location>
        <begin position="1815"/>
        <end position="1838"/>
    </location>
</feature>
<dbReference type="Proteomes" id="UP000557509">
    <property type="component" value="Unassembled WGS sequence"/>
</dbReference>
<feature type="compositionally biased region" description="Basic and acidic residues" evidence="2">
    <location>
        <begin position="1147"/>
        <end position="1158"/>
    </location>
</feature>
<feature type="compositionally biased region" description="Low complexity" evidence="2">
    <location>
        <begin position="2015"/>
        <end position="2026"/>
    </location>
</feature>
<feature type="compositionally biased region" description="Acidic residues" evidence="2">
    <location>
        <begin position="222"/>
        <end position="231"/>
    </location>
</feature>
<keyword evidence="1" id="KW-0175">Coiled coil</keyword>
<feature type="compositionally biased region" description="Basic and acidic residues" evidence="2">
    <location>
        <begin position="715"/>
        <end position="726"/>
    </location>
</feature>
<feature type="compositionally biased region" description="Basic and acidic residues" evidence="2">
    <location>
        <begin position="2862"/>
        <end position="2889"/>
    </location>
</feature>
<feature type="compositionally biased region" description="Basic and acidic residues" evidence="2">
    <location>
        <begin position="768"/>
        <end position="780"/>
    </location>
</feature>
<keyword evidence="3" id="KW-0723">Serine/threonine-protein kinase</keyword>
<accession>A0A7J6KAP4</accession>
<feature type="region of interest" description="Disordered" evidence="2">
    <location>
        <begin position="1683"/>
        <end position="1743"/>
    </location>
</feature>
<keyword evidence="3" id="KW-0808">Transferase</keyword>
<feature type="compositionally biased region" description="Basic and acidic residues" evidence="2">
    <location>
        <begin position="1730"/>
        <end position="1739"/>
    </location>
</feature>
<feature type="region of interest" description="Disordered" evidence="2">
    <location>
        <begin position="295"/>
        <end position="538"/>
    </location>
</feature>
<feature type="compositionally biased region" description="Low complexity" evidence="2">
    <location>
        <begin position="153"/>
        <end position="219"/>
    </location>
</feature>
<feature type="region of interest" description="Disordered" evidence="2">
    <location>
        <begin position="16"/>
        <end position="51"/>
    </location>
</feature>
<feature type="compositionally biased region" description="Low complexity" evidence="2">
    <location>
        <begin position="414"/>
        <end position="467"/>
    </location>
</feature>
<feature type="compositionally biased region" description="Basic and acidic residues" evidence="2">
    <location>
        <begin position="931"/>
        <end position="942"/>
    </location>
</feature>
<dbReference type="VEuPathDB" id="ToxoDB:TGME49_286160"/>
<feature type="compositionally biased region" description="Basic and acidic residues" evidence="2">
    <location>
        <begin position="587"/>
        <end position="601"/>
    </location>
</feature>
<feature type="region of interest" description="Disordered" evidence="2">
    <location>
        <begin position="2998"/>
        <end position="3206"/>
    </location>
</feature>
<dbReference type="GO" id="GO:0004674">
    <property type="term" value="F:protein serine/threonine kinase activity"/>
    <property type="evidence" value="ECO:0007669"/>
    <property type="project" value="UniProtKB-KW"/>
</dbReference>
<feature type="compositionally biased region" description="Basic and acidic residues" evidence="2">
    <location>
        <begin position="984"/>
        <end position="996"/>
    </location>
</feature>
<feature type="compositionally biased region" description="Basic and acidic residues" evidence="2">
    <location>
        <begin position="1030"/>
        <end position="1050"/>
    </location>
</feature>
<gene>
    <name evidence="3" type="ORF">TGRH88_025880</name>
</gene>
<feature type="region of interest" description="Disordered" evidence="2">
    <location>
        <begin position="3332"/>
        <end position="3369"/>
    </location>
</feature>
<feature type="region of interest" description="Disordered" evidence="2">
    <location>
        <begin position="1757"/>
        <end position="1931"/>
    </location>
</feature>
<feature type="compositionally biased region" description="Polar residues" evidence="2">
    <location>
        <begin position="2793"/>
        <end position="2807"/>
    </location>
</feature>
<feature type="compositionally biased region" description="Basic and acidic residues" evidence="2">
    <location>
        <begin position="1362"/>
        <end position="1374"/>
    </location>
</feature>
<dbReference type="EMBL" id="JAAUHK010000191">
    <property type="protein sequence ID" value="KAF4643832.1"/>
    <property type="molecule type" value="Genomic_DNA"/>
</dbReference>
<feature type="compositionally biased region" description="Polar residues" evidence="2">
    <location>
        <begin position="614"/>
        <end position="632"/>
    </location>
</feature>
<feature type="compositionally biased region" description="Polar residues" evidence="2">
    <location>
        <begin position="378"/>
        <end position="387"/>
    </location>
</feature>
<evidence type="ECO:0000256" key="1">
    <source>
        <dbReference type="SAM" id="Coils"/>
    </source>
</evidence>
<comment type="caution">
    <text evidence="3">The sequence shown here is derived from an EMBL/GenBank/DDBJ whole genome shotgun (WGS) entry which is preliminary data.</text>
</comment>
<feature type="compositionally biased region" description="Basic and acidic residues" evidence="2">
    <location>
        <begin position="295"/>
        <end position="321"/>
    </location>
</feature>
<feature type="compositionally biased region" description="Basic and acidic residues" evidence="2">
    <location>
        <begin position="1246"/>
        <end position="1266"/>
    </location>
</feature>
<feature type="compositionally biased region" description="Basic and acidic residues" evidence="2">
    <location>
        <begin position="1646"/>
        <end position="1663"/>
    </location>
</feature>
<feature type="compositionally biased region" description="Polar residues" evidence="2">
    <location>
        <begin position="2814"/>
        <end position="2838"/>
    </location>
</feature>
<feature type="compositionally biased region" description="Basic and acidic residues" evidence="2">
    <location>
        <begin position="1766"/>
        <end position="1783"/>
    </location>
</feature>
<feature type="compositionally biased region" description="Polar residues" evidence="2">
    <location>
        <begin position="3360"/>
        <end position="3369"/>
    </location>
</feature>
<feature type="compositionally biased region" description="Basic and acidic residues" evidence="2">
    <location>
        <begin position="3079"/>
        <end position="3090"/>
    </location>
</feature>
<keyword evidence="4" id="KW-1185">Reference proteome</keyword>
<feature type="compositionally biased region" description="Basic and acidic residues" evidence="2">
    <location>
        <begin position="1309"/>
        <end position="1320"/>
    </location>
</feature>
<feature type="compositionally biased region" description="Basic and acidic residues" evidence="2">
    <location>
        <begin position="1578"/>
        <end position="1590"/>
    </location>
</feature>
<sequence>MWLTRVVAHVLRDDSVTPTNRASDSAAESSTFPAAGLSSQQPKAAGTTLPCPLLPPSSLSSSPLPCFSRPSAAAANARPSVQTLGGGQGHVDQIAERREEETRWREESDGGRAWSVDDFEVDESPCTRLEGHTDFVPFSPQRQDESQAAAERVPSPSASLPPSSSPLPSSSLLPSSSPLPSSSSVPAASASLPPSFAALPSPSVPASASSVQTSSAAALWGWEDEDFEVPGEEDRRAEGALRPLKETPSPASTLPLAGTEGLAGASRPRADCAFLGESLSGESVGLSPVSLDEARKFNSDSSDELRVHRNELEEETGRDPPLRGAASPGGGPPVSSFKQEEKERDSAWSADFDFDLDGANTPEGHIDGRSSPLHVENANVNSSTLCVTSLPSPSAQPPPFAAASVLPFCPPPVISSSVSPSAPSSLSRSLPSSSPSSSFPSSSFPSSSVPSSSLSPSVLPSVNPQPSASVSTVDLGSGWHGDFEFEDSAPGKALAGAGEEAREDRVANWNGDTAVDAPEDGGLMPAEDSAEVPGAEGVGDRLAQRAPLSLSESFEKKEKLFSFSNSPEGASLDTILAPASLQPVNSERGRSTREERGERTEAGPGVDMNGMIKNETSPSPSVALSSDISPSWNVDFDIEATGVQAVQQSPSEGREDEGEEGGKRSVEDDRRSARPQAEAVQGPSVWNDDFDIEATGVQAVQQSPSEGREDEGEEGGERSVEDDRRSARPQAEAVQGPSAWNDDFDIEATGVQAVQQSPSEGREDEGEEGGKRRVEDDRNSARPQAEAVQGSSVWNDDFDIEATGVQAVQQSPSEGREDEGEEGGERSVEDDRRSARPQAEAVQGPSVWNDDFDIEATGVQAVQQSPSEGREDEGEEGGKRRVEDDRRSARPQAEAVQGPSVWNDDFDIEATGVQAVQQSPSEGGEDEGEEGGERRVEDDRNSARPQAEAVQGPSVWNDDFDIEATGVQAVQLSPSEGREDEGEEGGKRRVEDDRRSARPQAEAVQGPSVWNDDFDIEATGFQAVQQSPSEGREDEREDGGKRRVEDDSRSARPQAEAVQGPSVWNDDFDIEATGVQAVQQSPSEGREDEGEEGGKRRVEDDRRSARPQAEAVQGPSAWNDDFDIEATGVQAVQQSPSEGGEDEGEEGGERRVEDDRNSARPQAEAVQGPSVWNDDFDIEATGVQAVQQSPSEGREDEGEEGGKRRVEDDRRSARPQAEAVQGPSAWNDDFDIEATGVQAVQQSPSEGREDEREEGGKRRVEDDRRSARPQAEAVQGPSVWNDDFDIEATGVQAVQQSPSEGREDEGEEGGERSVEDDRRSARPQAEAVQGPSVWNDDFDIEATGVQAVQQSPSEGREDEGEEGGKRRVEDDRRSARPQAEAVQGPSVWNDDFDIEATGVQAVQQSPSEGREDEGEEGGKRRVEDDRRSARPQAEAVQGPSAWNDDFDIEATGVQAVQQSPSEGREDEREEGGKRRVEDDRRSARPQAEAVQGPSVWNDDFDIEATGVQAVQQSPSEGREDEGEEGGKRRVEDDRRSARPQAEAVQGPSAWNDDFDIEATGVQAVQQSPSEGGEDEGEEGGKRRVEDDRRSARPQAEAVQGPSAWNDDFDIEATGVQAVQQSLSEGREEGEAGGEKRDGVDGLEDGVGERQREEGRDEEDEKRIALDGRFVSVFVGVSPQWDVDFDMSDSEEQRKETTDVGEEKVDAGPPENRAEGMQGCSETGGSFSARDNQERTEDHTVSFGRRGVAASLPISGDQFSCLQRGAGGDKETATEREERNREDAPSFLEGGLGDDETERAKQASELPASLCSFAAARRDASRAEKTGAKGEEAREKEVSFGEDSGLSRQVDMDSSQESVNEGEPLHDRAAGEDAEGGGAEANDGDREGDEKETRDVEDEGETRRSSSFAEQTGNERTEMRTRHGGDEGWTSKSNRFAFACPRFSKSDVCCSPQARLSLPEQSLASSPSSPISVTNDVYALFDSSASPLHAGEVSSLPGAVSASERLLTAPAETGPSASSACLSVSSCGPGEMSPTADTMRHDAEERERRRVEEEKERERQEEEERERRRVEEEKARQRQEEEERERRRVEEEKARQREEEEERERRRVEEEKARQRQEEEERERRRVEEEKARQREEEEERERRRVEEEKARERQEEEERERRRVEEEKARQREEEEERERRRVEEEKARQREEEEERERRRVEEEKARQREEEEERERRRVEEEKARQREEEEERERRRVEEEKARQRQEEEERERRRVEEEKARQREEEEERERRRVEEEKARERQEEEERERRRVEEEKARQREEEEERERRRVEEEKARQRQEEEERERRRVEEEKARQRQEEEGRERQRREEREEREREFQQREAELKTRLVELQREHAESVETWMKEQGERERHLTQDWERKLHAFEEQSRTVLLQERSRHKQLEEENAELKMRISQLSRNFASLREQLVASEKEREMQRREEEEKKAGEERDRQKREETRKEKEAFLLLVERDREELKKFVFPALSELQEDFEMWRQQLEEKVTETAERRRRAAEEHARLEGALLHAEEELARERREHKDQIVRMSREKEDELQRERAERRRLARELQTILRMQRQSERSEEEEAAEMGQSSEAIEARYFAAELQRCRSSMEVWHADKAELVRRHEERERRLAEEIQSLAAAGAEERANCDKLLNANRALAQELHAVRREMEKVEATREEVESKGALEDERQRERLKQQIFELQCDLQQREKENEHLRMQLRLLEEEPVTSPLPVSVVSHQPQPREPQTSPQAFLGALSGPPKPTPHLSTAPVSSRDSSPISLAPAGSSRSGVTGESLHDPQQQEISPQETPQRAKESWTPGGPSSRRAFPGASFDRLETPQEARRAAAEREEEARKTPREEALGPAASAVSVASAAAAVATSFARSAFTGAFFGRESTSLEDLQKHLKMQRENEERARSEREQREREEREQRRGDSQGAVRRETVKTGWEEDFDFDEIEDSVAREEVEVISAAPQWSPKAGAEALSRRPPVSLQTPVVCVGGGGTPGVPSSPDRHAGVSESHLQPSSSLSSSSQNSLAGQASSVRHNMLHPPEQRGETSDRVYGRIQGQPGKRLSTPETPGGWGKDEDFDFFEDESPPTKEGVTSSLKQLSGTSSSLRASLPQNREGQSLSPSLDPSAVRCGGALAPGSPPRIPLAASASPISSSGCLPSSLEPQRCQEQRYESGIQISAGQDPLFACSMGVSADAQSPVEVKCEHERRQTFFFQETGRAPLSPELPSRASREETPCLHPTELLTSQAYSSGRAVPAPQVSTHLAAGGVHGGALPPASAPAREQTCGRVRGCPGEGSAGVSLSGESDRAHALPGVQREPADIPNSSRSQLPPATLQAKSMTGTEVHAKELDLTAFGSRQPRRLVIAGPGVARGVLDPARSRQEAVQDIDLEDFLNS</sequence>
<name>A0A7J6KAP4_TOXGO</name>
<evidence type="ECO:0000256" key="2">
    <source>
        <dbReference type="SAM" id="MobiDB-lite"/>
    </source>
</evidence>
<feature type="compositionally biased region" description="Polar residues" evidence="2">
    <location>
        <begin position="3148"/>
        <end position="3161"/>
    </location>
</feature>
<feature type="coiled-coil region" evidence="1">
    <location>
        <begin position="2511"/>
        <end position="2609"/>
    </location>
</feature>
<organism evidence="3 4">
    <name type="scientific">Toxoplasma gondii</name>
    <dbReference type="NCBI Taxonomy" id="5811"/>
    <lineage>
        <taxon>Eukaryota</taxon>
        <taxon>Sar</taxon>
        <taxon>Alveolata</taxon>
        <taxon>Apicomplexa</taxon>
        <taxon>Conoidasida</taxon>
        <taxon>Coccidia</taxon>
        <taxon>Eucoccidiorida</taxon>
        <taxon>Eimeriorina</taxon>
        <taxon>Sarcocystidae</taxon>
        <taxon>Toxoplasma</taxon>
    </lineage>
</organism>
<feature type="compositionally biased region" description="Basic and acidic residues" evidence="2">
    <location>
        <begin position="1092"/>
        <end position="1104"/>
    </location>
</feature>
<feature type="region of interest" description="Disordered" evidence="2">
    <location>
        <begin position="2009"/>
        <end position="2367"/>
    </location>
</feature>
<feature type="compositionally biased region" description="Low complexity" evidence="2">
    <location>
        <begin position="3046"/>
        <end position="3070"/>
    </location>
</feature>
<feature type="compositionally biased region" description="Basic and acidic residues" evidence="2">
    <location>
        <begin position="93"/>
        <end position="110"/>
    </location>
</feature>
<feature type="compositionally biased region" description="Basic and acidic residues" evidence="2">
    <location>
        <begin position="1200"/>
        <end position="1212"/>
    </location>
</feature>
<feature type="region of interest" description="Disordered" evidence="2">
    <location>
        <begin position="77"/>
        <end position="266"/>
    </location>
</feature>
<evidence type="ECO:0000313" key="3">
    <source>
        <dbReference type="EMBL" id="KAF4643832.1"/>
    </source>
</evidence>
<feature type="compositionally biased region" description="Basic and acidic residues" evidence="2">
    <location>
        <begin position="2457"/>
        <end position="2487"/>
    </location>
</feature>
<reference evidence="3 4" key="1">
    <citation type="submission" date="2020-03" db="EMBL/GenBank/DDBJ databases">
        <title>Genome sequence of Toxoplasma gondii RH-88 strain.</title>
        <authorList>
            <person name="Lorenzi H.A."/>
            <person name="Venepally P."/>
            <person name="Rozenberg A."/>
            <person name="Sibley D."/>
        </authorList>
    </citation>
    <scope>NUCLEOTIDE SEQUENCE [LARGE SCALE GENOMIC DNA]</scope>
    <source>
        <strain evidence="3 4">RH-88</strain>
    </source>
</reference>
<feature type="compositionally biased region" description="Basic and acidic residues" evidence="2">
    <location>
        <begin position="1624"/>
        <end position="1639"/>
    </location>
</feature>